<keyword evidence="3" id="KW-1185">Reference proteome</keyword>
<dbReference type="PANTHER" id="PTHR47784">
    <property type="entry name" value="STEROL UPTAKE CONTROL PROTEIN 2"/>
    <property type="match status" value="1"/>
</dbReference>
<dbReference type="EMBL" id="VIBQ01000013">
    <property type="protein sequence ID" value="KAB8345915.1"/>
    <property type="molecule type" value="Genomic_DNA"/>
</dbReference>
<protein>
    <submittedName>
        <fullName evidence="2">Uncharacterized protein</fullName>
    </submittedName>
</protein>
<organism evidence="2 3">
    <name type="scientific">Carpinus fangiana</name>
    <dbReference type="NCBI Taxonomy" id="176857"/>
    <lineage>
        <taxon>Eukaryota</taxon>
        <taxon>Viridiplantae</taxon>
        <taxon>Streptophyta</taxon>
        <taxon>Embryophyta</taxon>
        <taxon>Tracheophyta</taxon>
        <taxon>Spermatophyta</taxon>
        <taxon>Magnoliopsida</taxon>
        <taxon>eudicotyledons</taxon>
        <taxon>Gunneridae</taxon>
        <taxon>Pentapetalae</taxon>
        <taxon>rosids</taxon>
        <taxon>fabids</taxon>
        <taxon>Fagales</taxon>
        <taxon>Betulaceae</taxon>
        <taxon>Carpinus</taxon>
    </lineage>
</organism>
<dbReference type="Pfam" id="PF11951">
    <property type="entry name" value="Fungal_trans_2"/>
    <property type="match status" value="1"/>
</dbReference>
<feature type="region of interest" description="Disordered" evidence="1">
    <location>
        <begin position="135"/>
        <end position="161"/>
    </location>
</feature>
<feature type="compositionally biased region" description="Low complexity" evidence="1">
    <location>
        <begin position="136"/>
        <end position="155"/>
    </location>
</feature>
<evidence type="ECO:0000256" key="1">
    <source>
        <dbReference type="SAM" id="MobiDB-lite"/>
    </source>
</evidence>
<gene>
    <name evidence="2" type="ORF">FH972_022969</name>
</gene>
<dbReference type="OrthoDB" id="4937900at2759"/>
<dbReference type="AlphaFoldDB" id="A0A5N6KW24"/>
<dbReference type="Proteomes" id="UP000327013">
    <property type="component" value="Unassembled WGS sequence"/>
</dbReference>
<comment type="caution">
    <text evidence="2">The sequence shown here is derived from an EMBL/GenBank/DDBJ whole genome shotgun (WGS) entry which is preliminary data.</text>
</comment>
<reference evidence="2 3" key="1">
    <citation type="submission" date="2019-06" db="EMBL/GenBank/DDBJ databases">
        <title>A chromosomal-level reference genome of Carpinus fangiana (Coryloideae, Betulaceae).</title>
        <authorList>
            <person name="Yang X."/>
            <person name="Wang Z."/>
            <person name="Zhang L."/>
            <person name="Hao G."/>
            <person name="Liu J."/>
            <person name="Yang Y."/>
        </authorList>
    </citation>
    <scope>NUCLEOTIDE SEQUENCE [LARGE SCALE GENOMIC DNA]</scope>
    <source>
        <strain evidence="2">Cfa_2016G</strain>
        <tissue evidence="2">Leaf</tissue>
    </source>
</reference>
<dbReference type="PANTHER" id="PTHR47784:SF4">
    <property type="entry name" value="ZN(II)2CYS6 TRANSCRIPTION FACTOR (EUROFUNG)"/>
    <property type="match status" value="1"/>
</dbReference>
<evidence type="ECO:0000313" key="3">
    <source>
        <dbReference type="Proteomes" id="UP000327013"/>
    </source>
</evidence>
<dbReference type="GO" id="GO:0001228">
    <property type="term" value="F:DNA-binding transcription activator activity, RNA polymerase II-specific"/>
    <property type="evidence" value="ECO:0007669"/>
    <property type="project" value="TreeGrafter"/>
</dbReference>
<name>A0A5N6KW24_9ROSI</name>
<sequence>MLLHGLDMRGLSKCQARNWCEYDYTLIRSATCAWRTEDGSSPRLRSRVSMFSTFPRMPERARHIGHDWIYCGSNLDHSARRYRVLNPAALISLGVLKASSFPSYTNSNMSRRPHAKSRHGCLRCKRQHVKLKRNYTTPHTTQWTTPPSSAAATTQRQHSAEEPAVDLTQIELFHHFSSSLCDTFMRTPAEGALYHQMITSRAVQNAPLMRQLLAMSALHFSSIRKDQSHFYRDIADSLHSSALSSFNILLYNIDESNCTEALLFGHLIAIYVFCTTFAATPLDDFNASLDNIVGCIKLLQGVSTVMRTWWDVLRHTECGIFVSHSEAYENASGISREELAYLKPLLACTNLRPAAINVCEEALDKLQQFIDIENQLGEESKSTHMAFAWLMVLKADFISLIDERRPEALALLGCYAGLLHKRQSNWAIGQAGRRLLTCIKKCLGRRWDGWLAWPIKVAAEEQTSHSHTP</sequence>
<accession>A0A5N6KW24</accession>
<dbReference type="InterPro" id="IPR053157">
    <property type="entry name" value="Sterol_Uptake_Regulator"/>
</dbReference>
<evidence type="ECO:0000313" key="2">
    <source>
        <dbReference type="EMBL" id="KAB8345915.1"/>
    </source>
</evidence>
<dbReference type="InterPro" id="IPR021858">
    <property type="entry name" value="Fun_TF"/>
</dbReference>
<proteinExistence type="predicted"/>